<dbReference type="Pfam" id="PF00512">
    <property type="entry name" value="HisKA"/>
    <property type="match status" value="1"/>
</dbReference>
<organism evidence="8 9">
    <name type="scientific">Winogradskyella bathintestinalis</name>
    <dbReference type="NCBI Taxonomy" id="3035208"/>
    <lineage>
        <taxon>Bacteria</taxon>
        <taxon>Pseudomonadati</taxon>
        <taxon>Bacteroidota</taxon>
        <taxon>Flavobacteriia</taxon>
        <taxon>Flavobacteriales</taxon>
        <taxon>Flavobacteriaceae</taxon>
        <taxon>Winogradskyella</taxon>
    </lineage>
</organism>
<dbReference type="InterPro" id="IPR003661">
    <property type="entry name" value="HisK_dim/P_dom"/>
</dbReference>
<accession>A0ABT7ZV17</accession>
<dbReference type="SMART" id="SM00387">
    <property type="entry name" value="HATPase_c"/>
    <property type="match status" value="1"/>
</dbReference>
<dbReference type="SUPFAM" id="SSF55874">
    <property type="entry name" value="ATPase domain of HSP90 chaperone/DNA topoisomerase II/histidine kinase"/>
    <property type="match status" value="1"/>
</dbReference>
<feature type="domain" description="Histidine kinase" evidence="7">
    <location>
        <begin position="365"/>
        <end position="592"/>
    </location>
</feature>
<proteinExistence type="predicted"/>
<dbReference type="InterPro" id="IPR004358">
    <property type="entry name" value="Sig_transdc_His_kin-like_C"/>
</dbReference>
<reference evidence="8 9" key="1">
    <citation type="journal article" date="2023" name="Int. J. Syst. Evol. Microbiol.">
        <title>Winogradskyella bathintestinalis sp. nov., isolated from the intestine of the deep-sea loosejaw dragonfish, Malacosteus niger.</title>
        <authorList>
            <person name="Uniacke-Lowe S."/>
            <person name="Johnson C.N."/>
            <person name="Stanton C."/>
            <person name="Hill C."/>
            <person name="Ross P."/>
        </authorList>
    </citation>
    <scope>NUCLEOTIDE SEQUENCE [LARGE SCALE GENOMIC DNA]</scope>
    <source>
        <strain evidence="8 9">APC 3343</strain>
    </source>
</reference>
<dbReference type="RefSeq" id="WP_290206471.1">
    <property type="nucleotide sequence ID" value="NZ_JASDDK010000002.1"/>
</dbReference>
<name>A0ABT7ZV17_9FLAO</name>
<sequence>MSLTPSKLLKIIFGIGLFVILCIGGFTYRHLNSLSKTNEVIKETYTLRSELDNIISNLKDAEVGHRGFLLTHDSLFLKPYQESKQKIENNLARLDTLILANQSQQLNLDQLEIDISKRFVIFNKSLDIADDKIILSEDILLLLHEGKIKMDRIREDIAKMLDYENKLLLESQEKNEQAIGVTPLFLYGILILTLILLLMAYAKINDDLKILKDNNEDLQVFKKLTEQAEIINNSATWIWDIVNNKFEFSDNLYRLVGEEPQSFEPTLENFFSYVHEDDREGFGQQVNLMIKKEDLPFATYRAVHKDGTVRSLRAYGKLMDTTIGEKFLLGVTTDISDDVKNFETIEERNLELVRNNKELSDFNYVASHDLQEPLRKIQTFISRLETKESENLTEKGKFYIEKIKSSSARMRMLIEDLLQYSRTSNSDSEFKKTNMNMLLEDAKQELSDSIEEKNAEIISDSLPTMEVVSFQIQQLFINLISNSLKYSRSGIAPKIEITHQEVLSKNVKVLEKSLFKYHHKFTFSDNGIGFEQAYGETIFELFNRLHGKTEYSGTGIGLAICKKIVENHHGVILAEGKPNLGASFIIFFPFLK</sequence>
<dbReference type="InterPro" id="IPR035965">
    <property type="entry name" value="PAS-like_dom_sf"/>
</dbReference>
<dbReference type="Gene3D" id="3.30.565.10">
    <property type="entry name" value="Histidine kinase-like ATPase, C-terminal domain"/>
    <property type="match status" value="1"/>
</dbReference>
<keyword evidence="9" id="KW-1185">Reference proteome</keyword>
<dbReference type="PANTHER" id="PTHR43304:SF1">
    <property type="entry name" value="PAC DOMAIN-CONTAINING PROTEIN"/>
    <property type="match status" value="1"/>
</dbReference>
<dbReference type="SUPFAM" id="SSF55785">
    <property type="entry name" value="PYP-like sensor domain (PAS domain)"/>
    <property type="match status" value="1"/>
</dbReference>
<dbReference type="SUPFAM" id="SSF47384">
    <property type="entry name" value="Homodimeric domain of signal transducing histidine kinase"/>
    <property type="match status" value="1"/>
</dbReference>
<dbReference type="CDD" id="cd00082">
    <property type="entry name" value="HisKA"/>
    <property type="match status" value="1"/>
</dbReference>
<dbReference type="InterPro" id="IPR036097">
    <property type="entry name" value="HisK_dim/P_sf"/>
</dbReference>
<dbReference type="PROSITE" id="PS50109">
    <property type="entry name" value="HIS_KIN"/>
    <property type="match status" value="1"/>
</dbReference>
<dbReference type="InterPro" id="IPR007891">
    <property type="entry name" value="CHASE3"/>
</dbReference>
<dbReference type="Proteomes" id="UP001231197">
    <property type="component" value="Unassembled WGS sequence"/>
</dbReference>
<protein>
    <recommendedName>
        <fullName evidence="2">histidine kinase</fullName>
        <ecNumber evidence="2">2.7.13.3</ecNumber>
    </recommendedName>
</protein>
<dbReference type="Gene3D" id="3.30.450.20">
    <property type="entry name" value="PAS domain"/>
    <property type="match status" value="1"/>
</dbReference>
<dbReference type="Pfam" id="PF08447">
    <property type="entry name" value="PAS_3"/>
    <property type="match status" value="1"/>
</dbReference>
<dbReference type="InterPro" id="IPR052162">
    <property type="entry name" value="Sensor_kinase/Photoreceptor"/>
</dbReference>
<feature type="transmembrane region" description="Helical" evidence="6">
    <location>
        <begin position="12"/>
        <end position="31"/>
    </location>
</feature>
<dbReference type="EMBL" id="JASDDK010000002">
    <property type="protein sequence ID" value="MDN3492824.1"/>
    <property type="molecule type" value="Genomic_DNA"/>
</dbReference>
<dbReference type="InterPro" id="IPR013655">
    <property type="entry name" value="PAS_fold_3"/>
</dbReference>
<dbReference type="InterPro" id="IPR005467">
    <property type="entry name" value="His_kinase_dom"/>
</dbReference>
<evidence type="ECO:0000256" key="2">
    <source>
        <dbReference type="ARBA" id="ARBA00012438"/>
    </source>
</evidence>
<dbReference type="PANTHER" id="PTHR43304">
    <property type="entry name" value="PHYTOCHROME-LIKE PROTEIN CPH1"/>
    <property type="match status" value="1"/>
</dbReference>
<evidence type="ECO:0000256" key="3">
    <source>
        <dbReference type="ARBA" id="ARBA00022553"/>
    </source>
</evidence>
<evidence type="ECO:0000256" key="6">
    <source>
        <dbReference type="SAM" id="Phobius"/>
    </source>
</evidence>
<dbReference type="InterPro" id="IPR003594">
    <property type="entry name" value="HATPase_dom"/>
</dbReference>
<keyword evidence="5" id="KW-0418">Kinase</keyword>
<dbReference type="Gene3D" id="1.10.287.130">
    <property type="match status" value="1"/>
</dbReference>
<comment type="caution">
    <text evidence="8">The sequence shown here is derived from an EMBL/GenBank/DDBJ whole genome shotgun (WGS) entry which is preliminary data.</text>
</comment>
<evidence type="ECO:0000259" key="7">
    <source>
        <dbReference type="PROSITE" id="PS50109"/>
    </source>
</evidence>
<keyword evidence="6" id="KW-0472">Membrane</keyword>
<keyword evidence="6" id="KW-1133">Transmembrane helix</keyword>
<dbReference type="CDD" id="cd19410">
    <property type="entry name" value="HK9-like_sensor"/>
    <property type="match status" value="1"/>
</dbReference>
<dbReference type="EC" id="2.7.13.3" evidence="2"/>
<dbReference type="Pfam" id="PF05227">
    <property type="entry name" value="CHASE3"/>
    <property type="match status" value="1"/>
</dbReference>
<dbReference type="PRINTS" id="PR00344">
    <property type="entry name" value="BCTRLSENSOR"/>
</dbReference>
<evidence type="ECO:0000256" key="4">
    <source>
        <dbReference type="ARBA" id="ARBA00022679"/>
    </source>
</evidence>
<dbReference type="InterPro" id="IPR036890">
    <property type="entry name" value="HATPase_C_sf"/>
</dbReference>
<keyword evidence="3" id="KW-0597">Phosphoprotein</keyword>
<evidence type="ECO:0000256" key="1">
    <source>
        <dbReference type="ARBA" id="ARBA00000085"/>
    </source>
</evidence>
<comment type="catalytic activity">
    <reaction evidence="1">
        <text>ATP + protein L-histidine = ADP + protein N-phospho-L-histidine.</text>
        <dbReference type="EC" id="2.7.13.3"/>
    </reaction>
</comment>
<evidence type="ECO:0000256" key="5">
    <source>
        <dbReference type="ARBA" id="ARBA00022777"/>
    </source>
</evidence>
<dbReference type="SMART" id="SM00388">
    <property type="entry name" value="HisKA"/>
    <property type="match status" value="1"/>
</dbReference>
<feature type="transmembrane region" description="Helical" evidence="6">
    <location>
        <begin position="184"/>
        <end position="202"/>
    </location>
</feature>
<evidence type="ECO:0000313" key="9">
    <source>
        <dbReference type="Proteomes" id="UP001231197"/>
    </source>
</evidence>
<keyword evidence="6" id="KW-0812">Transmembrane</keyword>
<gene>
    <name evidence="8" type="ORF">QMA06_08830</name>
</gene>
<dbReference type="Pfam" id="PF02518">
    <property type="entry name" value="HATPase_c"/>
    <property type="match status" value="1"/>
</dbReference>
<keyword evidence="4" id="KW-0808">Transferase</keyword>
<evidence type="ECO:0000313" key="8">
    <source>
        <dbReference type="EMBL" id="MDN3492824.1"/>
    </source>
</evidence>